<reference evidence="2" key="1">
    <citation type="submission" date="2021-02" db="EMBL/GenBank/DDBJ databases">
        <authorList>
            <person name="Dougan E. K."/>
            <person name="Rhodes N."/>
            <person name="Thang M."/>
            <person name="Chan C."/>
        </authorList>
    </citation>
    <scope>NUCLEOTIDE SEQUENCE</scope>
</reference>
<dbReference type="Gene3D" id="1.25.10.10">
    <property type="entry name" value="Leucine-rich Repeat Variant"/>
    <property type="match status" value="1"/>
</dbReference>
<dbReference type="PANTHER" id="PTHR22895">
    <property type="entry name" value="ARMADILLO REPEAT-CONTAINING PROTEIN 6"/>
    <property type="match status" value="1"/>
</dbReference>
<dbReference type="EMBL" id="CAJNNV010026133">
    <property type="protein sequence ID" value="CAE8617323.1"/>
    <property type="molecule type" value="Genomic_DNA"/>
</dbReference>
<protein>
    <submittedName>
        <fullName evidence="2">Uncharacterized protein</fullName>
    </submittedName>
</protein>
<accession>A0A813FYA6</accession>
<dbReference type="SUPFAM" id="SSF50985">
    <property type="entry name" value="RCC1/BLIP-II"/>
    <property type="match status" value="1"/>
</dbReference>
<proteinExistence type="predicted"/>
<dbReference type="InterPro" id="IPR000225">
    <property type="entry name" value="Armadillo"/>
</dbReference>
<dbReference type="PANTHER" id="PTHR22895:SF0">
    <property type="entry name" value="ARMADILLO REPEAT-CONTAINING PROTEIN 6"/>
    <property type="match status" value="1"/>
</dbReference>
<gene>
    <name evidence="2" type="ORF">PGLA1383_LOCUS34986</name>
</gene>
<dbReference type="SMART" id="SM00185">
    <property type="entry name" value="ARM"/>
    <property type="match status" value="5"/>
</dbReference>
<dbReference type="Gene3D" id="2.130.10.30">
    <property type="entry name" value="Regulator of chromosome condensation 1/beta-lactamase-inhibitor protein II"/>
    <property type="match status" value="2"/>
</dbReference>
<dbReference type="InterPro" id="IPR009091">
    <property type="entry name" value="RCC1/BLIP-II"/>
</dbReference>
<dbReference type="InterPro" id="IPR011989">
    <property type="entry name" value="ARM-like"/>
</dbReference>
<sequence>MAVCYKHPANQDLVRAAGGVALVLQLLGDQAGVLEAGTSLNFGVAPPEATRVVETQSATLCAYAAGFLASVAEGSDASREVIFNGGGVGILLRALETCLQSPHVVANACVAVAHLAYLHEPSQRAARAQGGVVSIIGALLAYRGRGAVQGSICRAIAVLSEGPCSFNQQAFLAARLPDGAGETDVVALLLQALHGAPEDPALVTTASWALANLVRESPEACERLRAQRGCETIVSLLNGPVARQERPCQYLCRLLGRLCEGGTQFAHARRNRITLLSLGAADLIRILMTRHELSQGGEFLSSAREALRKLFELTSERAQWQNGGDCVHAFIAGSRTLPFLAAFLGHSLQSRVGLLRGRDGRTSAKLMRPPQNPSAGYGSTSSWVRDCLNLVHEKGRPTTVLVHGCGIQTLPVRQVRPTPVLVHGCGIQTLPVRHPQEGSSYACIGSRLWDSDVAGASVRNLVASCVSPRDGPSYACVSSRLWVQTLPVRQFASDCFLHKSARRFVPRVSSGGSDEGDARLRVEVGSRPGGCRRSAQSQRDAMTFTEHFVNAGGEVVTRAVVTSAGMWIMPFDGCPEKLQVSSVIATFSDGYVAVSDKDNHRIQFSAVYALAGAFTAIKANGSGVTWGDARHGGNSSAVAPLLTEGVVQVCGNRAAFAAIKANGSVVTWGNALFGGNSSAVALLLTEGVVQVRGTDRAFTAIKANGSVVTWGDAHHGGNSSVVASLLTEGVAQVYGNRAAFAAIKADGSGVTWGCASHGTNSSAVAPLLTECVVQLCGNISAFAAIKADGSVVTWGSAGHGGDSSAVAPLLAEGVVQVCGNRDAFAAIKANGSVVTWGDARHGGNSSAVAALLTEGVVQVCRTDSAFAARKANGSVANGRVVTWGSDDHGGDSSGVAALLTEGMVCDLRDRIYVADCGSHRVQIFDRSGKWLWGSDLAPLGNGTPEEAGFHFRSPTAMCVSVEGLVYVASDHCVQVF</sequence>
<name>A0A813FYA6_POLGL</name>
<dbReference type="SUPFAM" id="SSF48371">
    <property type="entry name" value="ARM repeat"/>
    <property type="match status" value="1"/>
</dbReference>
<evidence type="ECO:0000256" key="1">
    <source>
        <dbReference type="ARBA" id="ARBA00022737"/>
    </source>
</evidence>
<dbReference type="SUPFAM" id="SSF63829">
    <property type="entry name" value="Calcium-dependent phosphotriesterase"/>
    <property type="match status" value="1"/>
</dbReference>
<dbReference type="InterPro" id="IPR011042">
    <property type="entry name" value="6-blade_b-propeller_TolB-like"/>
</dbReference>
<dbReference type="AlphaFoldDB" id="A0A813FYA6"/>
<organism evidence="2 3">
    <name type="scientific">Polarella glacialis</name>
    <name type="common">Dinoflagellate</name>
    <dbReference type="NCBI Taxonomy" id="89957"/>
    <lineage>
        <taxon>Eukaryota</taxon>
        <taxon>Sar</taxon>
        <taxon>Alveolata</taxon>
        <taxon>Dinophyceae</taxon>
        <taxon>Suessiales</taxon>
        <taxon>Suessiaceae</taxon>
        <taxon>Polarella</taxon>
    </lineage>
</organism>
<dbReference type="Proteomes" id="UP000654075">
    <property type="component" value="Unassembled WGS sequence"/>
</dbReference>
<comment type="caution">
    <text evidence="2">The sequence shown here is derived from an EMBL/GenBank/DDBJ whole genome shotgun (WGS) entry which is preliminary data.</text>
</comment>
<dbReference type="InterPro" id="IPR016024">
    <property type="entry name" value="ARM-type_fold"/>
</dbReference>
<dbReference type="Gene3D" id="2.120.10.30">
    <property type="entry name" value="TolB, C-terminal domain"/>
    <property type="match status" value="1"/>
</dbReference>
<keyword evidence="1" id="KW-0677">Repeat</keyword>
<evidence type="ECO:0000313" key="3">
    <source>
        <dbReference type="Proteomes" id="UP000654075"/>
    </source>
</evidence>
<keyword evidence="3" id="KW-1185">Reference proteome</keyword>
<evidence type="ECO:0000313" key="2">
    <source>
        <dbReference type="EMBL" id="CAE8617323.1"/>
    </source>
</evidence>